<dbReference type="InterPro" id="IPR048564">
    <property type="entry name" value="CYNS_N"/>
</dbReference>
<dbReference type="GO" id="GO:0008824">
    <property type="term" value="F:cyanate hydratase activity"/>
    <property type="evidence" value="ECO:0007669"/>
    <property type="project" value="UniProtKB-EC"/>
</dbReference>
<dbReference type="PIRSF" id="PIRSF001263">
    <property type="entry name" value="Cyanate_hydratas"/>
    <property type="match status" value="1"/>
</dbReference>
<name>A0ABZ1IBX6_9PSEU</name>
<feature type="active site" evidence="3">
    <location>
        <position position="89"/>
    </location>
</feature>
<feature type="domain" description="Cyanate lyase C-terminal" evidence="4">
    <location>
        <begin position="76"/>
        <end position="147"/>
    </location>
</feature>
<feature type="active site" evidence="3">
    <location>
        <position position="115"/>
    </location>
</feature>
<dbReference type="NCBIfam" id="TIGR00673">
    <property type="entry name" value="cynS"/>
    <property type="match status" value="1"/>
</dbReference>
<organism evidence="5 6">
    <name type="scientific">Amycolatopsis rhabdoformis</name>
    <dbReference type="NCBI Taxonomy" id="1448059"/>
    <lineage>
        <taxon>Bacteria</taxon>
        <taxon>Bacillati</taxon>
        <taxon>Actinomycetota</taxon>
        <taxon>Actinomycetes</taxon>
        <taxon>Pseudonocardiales</taxon>
        <taxon>Pseudonocardiaceae</taxon>
        <taxon>Amycolatopsis</taxon>
    </lineage>
</organism>
<feature type="active site" evidence="3">
    <location>
        <position position="92"/>
    </location>
</feature>
<dbReference type="SUPFAM" id="SSF55234">
    <property type="entry name" value="Cyanase C-terminal domain"/>
    <property type="match status" value="1"/>
</dbReference>
<keyword evidence="6" id="KW-1185">Reference proteome</keyword>
<dbReference type="PANTHER" id="PTHR34186">
    <property type="entry name" value="CYANATE HYDRATASE"/>
    <property type="match status" value="1"/>
</dbReference>
<dbReference type="Gene3D" id="1.10.260.40">
    <property type="entry name" value="lambda repressor-like DNA-binding domains"/>
    <property type="match status" value="1"/>
</dbReference>
<dbReference type="InterPro" id="IPR003712">
    <property type="entry name" value="Cyanate_lyase_C"/>
</dbReference>
<dbReference type="Pfam" id="PF21291">
    <property type="entry name" value="CYNS_N"/>
    <property type="match status" value="1"/>
</dbReference>
<comment type="function">
    <text evidence="1 3">Catalyzes the reaction of cyanate with bicarbonate to produce ammonia and carbon dioxide.</text>
</comment>
<keyword evidence="2 3" id="KW-0456">Lyase</keyword>
<evidence type="ECO:0000256" key="3">
    <source>
        <dbReference type="HAMAP-Rule" id="MF_00535"/>
    </source>
</evidence>
<dbReference type="InterPro" id="IPR036581">
    <property type="entry name" value="Cyanate_lyase_C_sf"/>
</dbReference>
<dbReference type="EC" id="4.2.1.104" evidence="3"/>
<sequence length="148" mass="16243">MTTKKQAADAVLEAKVRLGLTWAKIADAIEAPLAWTTSALLGQHPVPAEKAAKVAAILELEDDVAKALQLQPTRGALDAVVPTDPTIYRFYEVLQVYGPTIKELIHEQFGDGIMSAINFKLDVGRREDPGGERVVVTLDGKFLKYQWE</sequence>
<comment type="similarity">
    <text evidence="3">Belongs to the cyanase family.</text>
</comment>
<evidence type="ECO:0000259" key="4">
    <source>
        <dbReference type="SMART" id="SM01116"/>
    </source>
</evidence>
<evidence type="ECO:0000313" key="6">
    <source>
        <dbReference type="Proteomes" id="UP001330812"/>
    </source>
</evidence>
<dbReference type="InterPro" id="IPR010982">
    <property type="entry name" value="Lambda_DNA-bd_dom_sf"/>
</dbReference>
<dbReference type="Proteomes" id="UP001330812">
    <property type="component" value="Chromosome"/>
</dbReference>
<dbReference type="PANTHER" id="PTHR34186:SF2">
    <property type="entry name" value="CYANATE HYDRATASE"/>
    <property type="match status" value="1"/>
</dbReference>
<dbReference type="NCBIfam" id="NF002773">
    <property type="entry name" value="PRK02866.1"/>
    <property type="match status" value="1"/>
</dbReference>
<proteinExistence type="inferred from homology"/>
<gene>
    <name evidence="3 5" type="primary">cynS</name>
    <name evidence="5" type="ORF">VSH64_07640</name>
</gene>
<dbReference type="HAMAP" id="MF_00535">
    <property type="entry name" value="Cyanate_hydrat"/>
    <property type="match status" value="1"/>
</dbReference>
<reference evidence="5 6" key="1">
    <citation type="journal article" date="2015" name="Int. J. Syst. Evol. Microbiol.">
        <title>Amycolatopsis rhabdoformis sp. nov., an actinomycete isolated from a tropical forest soil.</title>
        <authorList>
            <person name="Souza W.R."/>
            <person name="Silva R.E."/>
            <person name="Goodfellow M."/>
            <person name="Busarakam K."/>
            <person name="Figueiro F.S."/>
            <person name="Ferreira D."/>
            <person name="Rodrigues-Filho E."/>
            <person name="Moraes L.A.B."/>
            <person name="Zucchi T.D."/>
        </authorList>
    </citation>
    <scope>NUCLEOTIDE SEQUENCE [LARGE SCALE GENOMIC DNA]</scope>
    <source>
        <strain evidence="5 6">NCIMB 14900</strain>
    </source>
</reference>
<protein>
    <recommendedName>
        <fullName evidence="3">Cyanate hydratase</fullName>
        <shortName evidence="3">Cyanase</shortName>
        <ecNumber evidence="3">4.2.1.104</ecNumber>
    </recommendedName>
    <alternativeName>
        <fullName evidence="3">Cyanate hydrolase</fullName>
    </alternativeName>
    <alternativeName>
        <fullName evidence="3">Cyanate lyase</fullName>
    </alternativeName>
</protein>
<accession>A0ABZ1IBX6</accession>
<dbReference type="SMART" id="SM01116">
    <property type="entry name" value="Cyanate_lyase"/>
    <property type="match status" value="1"/>
</dbReference>
<dbReference type="Pfam" id="PF02560">
    <property type="entry name" value="Cyanate_lyase"/>
    <property type="match status" value="1"/>
</dbReference>
<evidence type="ECO:0000313" key="5">
    <source>
        <dbReference type="EMBL" id="WSE31979.1"/>
    </source>
</evidence>
<dbReference type="EMBL" id="CP142149">
    <property type="protein sequence ID" value="WSE31979.1"/>
    <property type="molecule type" value="Genomic_DNA"/>
</dbReference>
<evidence type="ECO:0000256" key="2">
    <source>
        <dbReference type="ARBA" id="ARBA00023239"/>
    </source>
</evidence>
<dbReference type="InterPro" id="IPR008076">
    <property type="entry name" value="Cyanase"/>
</dbReference>
<dbReference type="SUPFAM" id="SSF47413">
    <property type="entry name" value="lambda repressor-like DNA-binding domains"/>
    <property type="match status" value="1"/>
</dbReference>
<dbReference type="PRINTS" id="PR01693">
    <property type="entry name" value="CYANASE"/>
</dbReference>
<dbReference type="Gene3D" id="3.30.1160.10">
    <property type="entry name" value="Cyanate lyase, C-terminal domain"/>
    <property type="match status" value="1"/>
</dbReference>
<evidence type="ECO:0000256" key="1">
    <source>
        <dbReference type="ARBA" id="ARBA00003561"/>
    </source>
</evidence>
<comment type="catalytic activity">
    <reaction evidence="3">
        <text>cyanate + hydrogencarbonate + 3 H(+) = NH4(+) + 2 CO2</text>
        <dbReference type="Rhea" id="RHEA:11120"/>
        <dbReference type="ChEBI" id="CHEBI:15378"/>
        <dbReference type="ChEBI" id="CHEBI:16526"/>
        <dbReference type="ChEBI" id="CHEBI:17544"/>
        <dbReference type="ChEBI" id="CHEBI:28938"/>
        <dbReference type="ChEBI" id="CHEBI:29195"/>
        <dbReference type="EC" id="4.2.1.104"/>
    </reaction>
</comment>
<dbReference type="RefSeq" id="WP_326834787.1">
    <property type="nucleotide sequence ID" value="NZ_CP142149.1"/>
</dbReference>
<dbReference type="CDD" id="cd00559">
    <property type="entry name" value="Cyanase_C"/>
    <property type="match status" value="1"/>
</dbReference>